<evidence type="ECO:0000313" key="5">
    <source>
        <dbReference type="Proteomes" id="UP000193623"/>
    </source>
</evidence>
<protein>
    <submittedName>
        <fullName evidence="4">Dna-J like membrane chaperone protein</fullName>
    </submittedName>
</protein>
<sequence length="281" mass="30271">MRRLFLSFSSALAMGVTLFAATPAQATVGQYGTDLRFVTHTTIPSPGGGEAIALCHLVDYMHVLFIPVYTTVEGYALATGDCTAETYRDLSTENLMDLKAAGFVPQNVPDTPHTGWADLAWGHAWLIIGAIGLLYRGLTLLPMGRRKRRAAAPDTLAIHSLVAMSQVAVADGTIDDREIRQISTILTRLTGQGYSMERVAELLQRLKPTPSDLAQVGADLTSNDRQIVLEAALNIAVADGEIHPSEYAVVSDLAQRMKIGADQFRAALHRISAHMSMGQAA</sequence>
<dbReference type="CDD" id="cd07177">
    <property type="entry name" value="terB_like"/>
    <property type="match status" value="1"/>
</dbReference>
<dbReference type="EMBL" id="FWFT01000002">
    <property type="protein sequence ID" value="SLN26686.1"/>
    <property type="molecule type" value="Genomic_DNA"/>
</dbReference>
<reference evidence="4 5" key="1">
    <citation type="submission" date="2017-03" db="EMBL/GenBank/DDBJ databases">
        <authorList>
            <person name="Afonso C.L."/>
            <person name="Miller P.J."/>
            <person name="Scott M.A."/>
            <person name="Spackman E."/>
            <person name="Goraichik I."/>
            <person name="Dimitrov K.M."/>
            <person name="Suarez D.L."/>
            <person name="Swayne D.E."/>
        </authorList>
    </citation>
    <scope>NUCLEOTIDE SEQUENCE [LARGE SCALE GENOMIC DNA]</scope>
    <source>
        <strain evidence="4 5">CECT 8397</strain>
    </source>
</reference>
<feature type="transmembrane region" description="Helical" evidence="1">
    <location>
        <begin position="119"/>
        <end position="138"/>
    </location>
</feature>
<keyword evidence="2" id="KW-0732">Signal</keyword>
<dbReference type="InterPro" id="IPR007791">
    <property type="entry name" value="DjlA_N"/>
</dbReference>
<keyword evidence="5" id="KW-1185">Reference proteome</keyword>
<keyword evidence="1" id="KW-0472">Membrane</keyword>
<keyword evidence="1" id="KW-0812">Transmembrane</keyword>
<dbReference type="SUPFAM" id="SSF158682">
    <property type="entry name" value="TerB-like"/>
    <property type="match status" value="1"/>
</dbReference>
<organism evidence="4 5">
    <name type="scientific">Pseudooctadecabacter jejudonensis</name>
    <dbReference type="NCBI Taxonomy" id="1391910"/>
    <lineage>
        <taxon>Bacteria</taxon>
        <taxon>Pseudomonadati</taxon>
        <taxon>Pseudomonadota</taxon>
        <taxon>Alphaproteobacteria</taxon>
        <taxon>Rhodobacterales</taxon>
        <taxon>Paracoccaceae</taxon>
        <taxon>Pseudooctadecabacter</taxon>
    </lineage>
</organism>
<keyword evidence="1" id="KW-1133">Transmembrane helix</keyword>
<dbReference type="Proteomes" id="UP000193623">
    <property type="component" value="Unassembled WGS sequence"/>
</dbReference>
<proteinExistence type="predicted"/>
<feature type="domain" description="Co-chaperone DjlA N-terminal" evidence="3">
    <location>
        <begin position="159"/>
        <end position="267"/>
    </location>
</feature>
<evidence type="ECO:0000256" key="1">
    <source>
        <dbReference type="SAM" id="Phobius"/>
    </source>
</evidence>
<name>A0A1Y5RXG2_9RHOB</name>
<feature type="signal peptide" evidence="2">
    <location>
        <begin position="1"/>
        <end position="26"/>
    </location>
</feature>
<dbReference type="InterPro" id="IPR029024">
    <property type="entry name" value="TerB-like"/>
</dbReference>
<feature type="chain" id="PRO_5012667029" evidence="2">
    <location>
        <begin position="27"/>
        <end position="281"/>
    </location>
</feature>
<dbReference type="Pfam" id="PF05099">
    <property type="entry name" value="TerB"/>
    <property type="match status" value="1"/>
</dbReference>
<accession>A0A1Y5RXG2</accession>
<dbReference type="AlphaFoldDB" id="A0A1Y5RXG2"/>
<dbReference type="Gene3D" id="1.10.3680.10">
    <property type="entry name" value="TerB-like"/>
    <property type="match status" value="1"/>
</dbReference>
<gene>
    <name evidence="4" type="ORF">PSJ8397_01076</name>
</gene>
<dbReference type="RefSeq" id="WP_085863556.1">
    <property type="nucleotide sequence ID" value="NZ_FWFT01000002.1"/>
</dbReference>
<evidence type="ECO:0000259" key="3">
    <source>
        <dbReference type="Pfam" id="PF05099"/>
    </source>
</evidence>
<evidence type="ECO:0000256" key="2">
    <source>
        <dbReference type="SAM" id="SignalP"/>
    </source>
</evidence>
<evidence type="ECO:0000313" key="4">
    <source>
        <dbReference type="EMBL" id="SLN26686.1"/>
    </source>
</evidence>
<dbReference type="OrthoDB" id="7703595at2"/>